<keyword evidence="1" id="KW-0812">Transmembrane</keyword>
<name>A0A0V1KCN5_TRIPS</name>
<dbReference type="Proteomes" id="UP000054826">
    <property type="component" value="Unassembled WGS sequence"/>
</dbReference>
<protein>
    <submittedName>
        <fullName evidence="2">Uncharacterized protein</fullName>
    </submittedName>
</protein>
<evidence type="ECO:0000313" key="2">
    <source>
        <dbReference type="EMBL" id="KRZ44954.1"/>
    </source>
</evidence>
<dbReference type="EMBL" id="JYDV01000004">
    <property type="protein sequence ID" value="KRZ44954.1"/>
    <property type="molecule type" value="Genomic_DNA"/>
</dbReference>
<organism evidence="2 3">
    <name type="scientific">Trichinella pseudospiralis</name>
    <name type="common">Parasitic roundworm</name>
    <dbReference type="NCBI Taxonomy" id="6337"/>
    <lineage>
        <taxon>Eukaryota</taxon>
        <taxon>Metazoa</taxon>
        <taxon>Ecdysozoa</taxon>
        <taxon>Nematoda</taxon>
        <taxon>Enoplea</taxon>
        <taxon>Dorylaimia</taxon>
        <taxon>Trichinellida</taxon>
        <taxon>Trichinellidae</taxon>
        <taxon>Trichinella</taxon>
    </lineage>
</organism>
<gene>
    <name evidence="2" type="ORF">T4C_7402</name>
</gene>
<reference evidence="2 3" key="1">
    <citation type="submission" date="2015-01" db="EMBL/GenBank/DDBJ databases">
        <title>Evolution of Trichinella species and genotypes.</title>
        <authorList>
            <person name="Korhonen P.K."/>
            <person name="Edoardo P."/>
            <person name="Giuseppe L.R."/>
            <person name="Gasser R.B."/>
        </authorList>
    </citation>
    <scope>NUCLEOTIDE SEQUENCE [LARGE SCALE GENOMIC DNA]</scope>
    <source>
        <strain evidence="2">ISS176</strain>
    </source>
</reference>
<evidence type="ECO:0000313" key="3">
    <source>
        <dbReference type="Proteomes" id="UP000054826"/>
    </source>
</evidence>
<keyword evidence="1" id="KW-0472">Membrane</keyword>
<dbReference type="AlphaFoldDB" id="A0A0V1KCN5"/>
<proteinExistence type="predicted"/>
<sequence length="615" mass="68874">MHPSDISKLAVIVVVAGMVASAMFTLLPTTYPEHFGFVKMANKNENSEQCIDDNVRVELFQIFVRLTGADKKNRLSVMETAAPTLSSIVSNLVSIIPSMGVSCWSVAAQSIKALLNFCSWSTASLPTNASPTNSTKSGSLTRISLPRARINGSLSCIRPAVSTNTTSKLFASARGGDRSRVLTVTLFVELHQTRVEFVQVADVGAQLFDRARTECVAGGNEHPEAVLVQPKCHLGQVGRLADTIDTAKHDTVAPRRLSGLQDVAQQRAVPLRLEQQLHQALPERIPDHAGDQAELTDHTAPQAGANRLAQLVRHFGSHIFADQLFFHLFQRSEQQVVGQRLVSDQTLKSRQKTTASLLVVELLLFCTGHRLVLILVRIFFLVKVVVVTQTTQFTTHLAHVTSLLFNRRWVQQWIHCHRPLRRIASIGLAAAEIQRAHVAQLWIATKLIPTAILFDLFAFQIRIRRQFAASIAIRLLLFRLGSFQKILTHFCQLRLHHHRAVVLHCRVRIQLCWNSTSRHWHRVHLLASVVGGPHQPAAWRFAWPWKIVRTCASFLPAICCHEFDKIYDSTGKTSLARRQNNHCRSVATRHRGPAAPSRTVGQRFRQIRPKIHPHS</sequence>
<feature type="transmembrane region" description="Helical" evidence="1">
    <location>
        <begin position="6"/>
        <end position="27"/>
    </location>
</feature>
<keyword evidence="1" id="KW-1133">Transmembrane helix</keyword>
<comment type="caution">
    <text evidence="2">The sequence shown here is derived from an EMBL/GenBank/DDBJ whole genome shotgun (WGS) entry which is preliminary data.</text>
</comment>
<evidence type="ECO:0000256" key="1">
    <source>
        <dbReference type="SAM" id="Phobius"/>
    </source>
</evidence>
<accession>A0A0V1KCN5</accession>